<dbReference type="OrthoDB" id="9150924at2"/>
<protein>
    <recommendedName>
        <fullName evidence="3">DUF2846 domain-containing protein</fullName>
    </recommendedName>
</protein>
<keyword evidence="2" id="KW-1185">Reference proteome</keyword>
<dbReference type="EMBL" id="SACR01000003">
    <property type="protein sequence ID" value="RVU45992.1"/>
    <property type="molecule type" value="Genomic_DNA"/>
</dbReference>
<evidence type="ECO:0000313" key="2">
    <source>
        <dbReference type="Proteomes" id="UP000285575"/>
    </source>
</evidence>
<dbReference type="RefSeq" id="WP_128228364.1">
    <property type="nucleotide sequence ID" value="NZ_SACR01000003.1"/>
</dbReference>
<dbReference type="AlphaFoldDB" id="A0A437RGV4"/>
<comment type="caution">
    <text evidence="1">The sequence shown here is derived from an EMBL/GenBank/DDBJ whole genome shotgun (WGS) entry which is preliminary data.</text>
</comment>
<proteinExistence type="predicted"/>
<evidence type="ECO:0008006" key="3">
    <source>
        <dbReference type="Google" id="ProtNLM"/>
    </source>
</evidence>
<organism evidence="1 2">
    <name type="scientific">Rubrivivax rivuli</name>
    <dbReference type="NCBI Taxonomy" id="1862385"/>
    <lineage>
        <taxon>Bacteria</taxon>
        <taxon>Pseudomonadati</taxon>
        <taxon>Pseudomonadota</taxon>
        <taxon>Betaproteobacteria</taxon>
        <taxon>Burkholderiales</taxon>
        <taxon>Sphaerotilaceae</taxon>
        <taxon>Rubrivivax</taxon>
    </lineage>
</organism>
<sequence length="187" mass="20315">MSKAQLPQRRTLLIGLAAVGLVPLAGCMTKPLRPVNADGTYCYRIGKSYRPKLTCTPTAVPTDAVEAAVKRFEADPASLTVYVLRRRWADASMVVPVTVDGAGSMATIPESLARLRLKPGEHRLSAQWEARTVDINVQGRAGDLRVVELVGSGWAWGTSFSWEAVQADEVKSRAQASKLVADLDLRR</sequence>
<name>A0A437RGV4_9BURK</name>
<dbReference type="PROSITE" id="PS51318">
    <property type="entry name" value="TAT"/>
    <property type="match status" value="1"/>
</dbReference>
<dbReference type="InterPro" id="IPR006311">
    <property type="entry name" value="TAT_signal"/>
</dbReference>
<accession>A0A437RGV4</accession>
<evidence type="ECO:0000313" key="1">
    <source>
        <dbReference type="EMBL" id="RVU45992.1"/>
    </source>
</evidence>
<dbReference type="Proteomes" id="UP000285575">
    <property type="component" value="Unassembled WGS sequence"/>
</dbReference>
<gene>
    <name evidence="1" type="ORF">EOE66_08935</name>
</gene>
<reference evidence="1 2" key="1">
    <citation type="submission" date="2019-01" db="EMBL/GenBank/DDBJ databases">
        <authorList>
            <person name="Chen W.-M."/>
        </authorList>
    </citation>
    <scope>NUCLEOTIDE SEQUENCE [LARGE SCALE GENOMIC DNA]</scope>
    <source>
        <strain evidence="1 2">KYPY4</strain>
    </source>
</reference>